<accession>A0A6J5XC37</accession>
<keyword evidence="2" id="KW-1185">Reference proteome</keyword>
<dbReference type="EMBL" id="CAEKKB010000005">
    <property type="protein sequence ID" value="CAB4309602.1"/>
    <property type="molecule type" value="Genomic_DNA"/>
</dbReference>
<reference evidence="2" key="1">
    <citation type="journal article" date="2020" name="Genome Biol.">
        <title>Gamete binning: chromosome-level and haplotype-resolved genome assembly enabled by high-throughput single-cell sequencing of gamete genomes.</title>
        <authorList>
            <person name="Campoy J.A."/>
            <person name="Sun H."/>
            <person name="Goel M."/>
            <person name="Jiao W.-B."/>
            <person name="Folz-Donahue K."/>
            <person name="Wang N."/>
            <person name="Rubio M."/>
            <person name="Liu C."/>
            <person name="Kukat C."/>
            <person name="Ruiz D."/>
            <person name="Huettel B."/>
            <person name="Schneeberger K."/>
        </authorList>
    </citation>
    <scope>NUCLEOTIDE SEQUENCE [LARGE SCALE GENOMIC DNA]</scope>
    <source>
        <strain evidence="2">cv. Rojo Pasion</strain>
    </source>
</reference>
<organism evidence="1 2">
    <name type="scientific">Prunus armeniaca</name>
    <name type="common">Apricot</name>
    <name type="synonym">Armeniaca vulgaris</name>
    <dbReference type="NCBI Taxonomy" id="36596"/>
    <lineage>
        <taxon>Eukaryota</taxon>
        <taxon>Viridiplantae</taxon>
        <taxon>Streptophyta</taxon>
        <taxon>Embryophyta</taxon>
        <taxon>Tracheophyta</taxon>
        <taxon>Spermatophyta</taxon>
        <taxon>Magnoliopsida</taxon>
        <taxon>eudicotyledons</taxon>
        <taxon>Gunneridae</taxon>
        <taxon>Pentapetalae</taxon>
        <taxon>rosids</taxon>
        <taxon>fabids</taxon>
        <taxon>Rosales</taxon>
        <taxon>Rosaceae</taxon>
        <taxon>Amygdaloideae</taxon>
        <taxon>Amygdaleae</taxon>
        <taxon>Prunus</taxon>
    </lineage>
</organism>
<evidence type="ECO:0000313" key="2">
    <source>
        <dbReference type="Proteomes" id="UP000507245"/>
    </source>
</evidence>
<dbReference type="Proteomes" id="UP000507245">
    <property type="component" value="Unassembled WGS sequence"/>
</dbReference>
<gene>
    <name evidence="1" type="ORF">ORAREDHAP_LOCUS30884</name>
</gene>
<proteinExistence type="predicted"/>
<dbReference type="AlphaFoldDB" id="A0A6J5XC37"/>
<sequence>MEWLQLAGGLATYRDIATAPLILASIYRGLREATIESINLNGLGFELISGKTTEACFTFFIGRKTRHAAQWLMSLKKGCSWICPAVEKWTPEIPNMAWWDNYQGRFGAIEAAYKNVFEGCPFCPELGKREKQALLTQIAKDNKLPMIVDFCLLFVVGTSYQTFCPASKLASEKGKAASEGSGSVGPKAPIFVQRKRNLVKIVPSVFAVAKAASPSKASMLDSIQAGEDFTCKDSSVNHCCPQIPSPPSSPLAPVACSSPIPNVGEVLPKETAGAGEVEPHSEWAQTWISASVVLRTHLWHVY</sequence>
<evidence type="ECO:0000313" key="1">
    <source>
        <dbReference type="EMBL" id="CAB4309602.1"/>
    </source>
</evidence>
<protein>
    <submittedName>
        <fullName evidence="1">Uncharacterized protein</fullName>
    </submittedName>
</protein>
<name>A0A6J5XC37_PRUAR</name>